<keyword evidence="1" id="KW-0597">Phosphoprotein</keyword>
<dbReference type="PANTHER" id="PTHR11596">
    <property type="entry name" value="ALKALINE PHOSPHATASE"/>
    <property type="match status" value="1"/>
</dbReference>
<accession>A0A0M1NIG5</accession>
<dbReference type="SUPFAM" id="SSF53649">
    <property type="entry name" value="Alkaline phosphatase-like"/>
    <property type="match status" value="1"/>
</dbReference>
<feature type="binding site" evidence="3">
    <location>
        <position position="48"/>
    </location>
    <ligand>
        <name>Zn(2+)</name>
        <dbReference type="ChEBI" id="CHEBI:29105"/>
        <label>2</label>
    </ligand>
</feature>
<dbReference type="PANTHER" id="PTHR11596:SF5">
    <property type="entry name" value="ALKALINE PHOSPHATASE"/>
    <property type="match status" value="1"/>
</dbReference>
<keyword evidence="3" id="KW-0460">Magnesium</keyword>
<dbReference type="Gene3D" id="1.10.60.40">
    <property type="match status" value="1"/>
</dbReference>
<feature type="active site" description="Phosphoserine intermediate" evidence="2">
    <location>
        <position position="88"/>
    </location>
</feature>
<dbReference type="EMBL" id="LIUT01000005">
    <property type="protein sequence ID" value="KOR82058.1"/>
    <property type="molecule type" value="Genomic_DNA"/>
</dbReference>
<feature type="binding site" evidence="3">
    <location>
        <position position="268"/>
    </location>
    <ligand>
        <name>Zn(2+)</name>
        <dbReference type="ChEBI" id="CHEBI:29105"/>
        <label>2</label>
    </ligand>
</feature>
<dbReference type="SMART" id="SM00098">
    <property type="entry name" value="alkPPc"/>
    <property type="match status" value="1"/>
</dbReference>
<dbReference type="Gene3D" id="3.40.720.10">
    <property type="entry name" value="Alkaline Phosphatase, subunit A"/>
    <property type="match status" value="1"/>
</dbReference>
<dbReference type="CDD" id="cd16012">
    <property type="entry name" value="ALP"/>
    <property type="match status" value="1"/>
</dbReference>
<protein>
    <submittedName>
        <fullName evidence="5">Alkaline phosphatase</fullName>
    </submittedName>
</protein>
<evidence type="ECO:0000256" key="4">
    <source>
        <dbReference type="RuleBase" id="RU003946"/>
    </source>
</evidence>
<evidence type="ECO:0000256" key="3">
    <source>
        <dbReference type="PIRSR" id="PIRSR601952-2"/>
    </source>
</evidence>
<feature type="binding site" evidence="3">
    <location>
        <position position="263"/>
    </location>
    <ligand>
        <name>Mg(2+)</name>
        <dbReference type="ChEBI" id="CHEBI:18420"/>
    </ligand>
</feature>
<keyword evidence="3" id="KW-0862">Zinc</keyword>
<dbReference type="PATRIC" id="fig|1705565.3.peg.136"/>
<dbReference type="AlphaFoldDB" id="A0A0M1NIG5"/>
<evidence type="ECO:0000313" key="5">
    <source>
        <dbReference type="EMBL" id="KOR82058.1"/>
    </source>
</evidence>
<dbReference type="PRINTS" id="PR00113">
    <property type="entry name" value="ALKPHPHTASE"/>
</dbReference>
<dbReference type="OrthoDB" id="9794455at2"/>
<dbReference type="InterPro" id="IPR001952">
    <property type="entry name" value="Alkaline_phosphatase"/>
</dbReference>
<gene>
    <name evidence="5" type="ORF">AM231_21075</name>
</gene>
<dbReference type="RefSeq" id="WP_054404381.1">
    <property type="nucleotide sequence ID" value="NZ_LIUT01000005.1"/>
</dbReference>
<feature type="binding site" evidence="3">
    <location>
        <position position="311"/>
    </location>
    <ligand>
        <name>Zn(2+)</name>
        <dbReference type="ChEBI" id="CHEBI:29105"/>
        <label>2</label>
    </ligand>
</feature>
<feature type="binding site" evidence="3">
    <location>
        <position position="141"/>
    </location>
    <ligand>
        <name>Mg(2+)</name>
        <dbReference type="ChEBI" id="CHEBI:18420"/>
    </ligand>
</feature>
<feature type="binding site" evidence="3">
    <location>
        <position position="310"/>
    </location>
    <ligand>
        <name>Zn(2+)</name>
        <dbReference type="ChEBI" id="CHEBI:29105"/>
        <label>2</label>
    </ligand>
</feature>
<dbReference type="InterPro" id="IPR017850">
    <property type="entry name" value="Alkaline_phosphatase_core_sf"/>
</dbReference>
<organism evidence="5 6">
    <name type="scientific">Paenibacillus solani</name>
    <dbReference type="NCBI Taxonomy" id="1705565"/>
    <lineage>
        <taxon>Bacteria</taxon>
        <taxon>Bacillati</taxon>
        <taxon>Bacillota</taxon>
        <taxon>Bacilli</taxon>
        <taxon>Bacillales</taxon>
        <taxon>Paenibacillaceae</taxon>
        <taxon>Paenibacillus</taxon>
    </lineage>
</organism>
<evidence type="ECO:0000256" key="2">
    <source>
        <dbReference type="PIRSR" id="PIRSR601952-1"/>
    </source>
</evidence>
<dbReference type="Proteomes" id="UP000036932">
    <property type="component" value="Unassembled WGS sequence"/>
</dbReference>
<evidence type="ECO:0000256" key="1">
    <source>
        <dbReference type="ARBA" id="ARBA00022553"/>
    </source>
</evidence>
<keyword evidence="6" id="KW-1185">Reference proteome</keyword>
<comment type="caution">
    <text evidence="5">The sequence shown here is derived from an EMBL/GenBank/DDBJ whole genome shotgun (WGS) entry which is preliminary data.</text>
</comment>
<comment type="cofactor">
    <cofactor evidence="3">
        <name>Zn(2+)</name>
        <dbReference type="ChEBI" id="CHEBI:29105"/>
    </cofactor>
    <text evidence="3">Binds 2 Zn(2+) ions.</text>
</comment>
<feature type="binding site" evidence="3">
    <location>
        <position position="48"/>
    </location>
    <ligand>
        <name>Mg(2+)</name>
        <dbReference type="ChEBI" id="CHEBI:18420"/>
    </ligand>
</feature>
<dbReference type="GO" id="GO:0046872">
    <property type="term" value="F:metal ion binding"/>
    <property type="evidence" value="ECO:0007669"/>
    <property type="project" value="UniProtKB-KW"/>
</dbReference>
<feature type="binding site" evidence="3">
    <location>
        <position position="139"/>
    </location>
    <ligand>
        <name>Mg(2+)</name>
        <dbReference type="ChEBI" id="CHEBI:18420"/>
    </ligand>
</feature>
<evidence type="ECO:0000313" key="6">
    <source>
        <dbReference type="Proteomes" id="UP000036932"/>
    </source>
</evidence>
<reference evidence="6" key="1">
    <citation type="submission" date="2015-08" db="EMBL/GenBank/DDBJ databases">
        <title>Genome sequencing project for genomic taxonomy and phylogenomics of Bacillus-like bacteria.</title>
        <authorList>
            <person name="Liu B."/>
            <person name="Wang J."/>
            <person name="Zhu Y."/>
            <person name="Liu G."/>
            <person name="Chen Q."/>
            <person name="Chen Z."/>
            <person name="Lan J."/>
            <person name="Che J."/>
            <person name="Ge C."/>
            <person name="Shi H."/>
            <person name="Pan Z."/>
            <person name="Liu X."/>
        </authorList>
    </citation>
    <scope>NUCLEOTIDE SEQUENCE [LARGE SCALE GENOMIC DNA]</scope>
    <source>
        <strain evidence="6">FJAT-22460</strain>
    </source>
</reference>
<feature type="binding site" evidence="3">
    <location>
        <position position="399"/>
    </location>
    <ligand>
        <name>Zn(2+)</name>
        <dbReference type="ChEBI" id="CHEBI:29105"/>
        <label>2</label>
    </ligand>
</feature>
<comment type="similarity">
    <text evidence="4">Belongs to the alkaline phosphatase family.</text>
</comment>
<dbReference type="Pfam" id="PF00245">
    <property type="entry name" value="Alk_phosphatase"/>
    <property type="match status" value="1"/>
</dbReference>
<proteinExistence type="inferred from homology"/>
<feature type="binding site" evidence="3">
    <location>
        <position position="272"/>
    </location>
    <ligand>
        <name>Zn(2+)</name>
        <dbReference type="ChEBI" id="CHEBI:29105"/>
        <label>2</label>
    </ligand>
</feature>
<sequence length="444" mass="48089">MKVRISFISISVLVLVCSILGFQTNLISEAAASNSRAKAKNVIFMIPDGFSPAYAANYRLYKGEPSVMDSMLVGMVRTYSADSALTDSAAAATAMATGYKTNNGMIGRTPDGIERKTILEAAREQGKAIGLVATSSITDATPAAFSSHVFSRKDESDIAQQQLQLADVLLGGGKLFFLPETMGGKQSSRNLLEEAKQRGYRVVENRAQLESASGNQVLGLFADGDMAPELDREHTNEPSLKEMTGKAIDILRRGKDGFFLLVEGSQIDSAGHYNDAAWAMKDTESFEEAVGLARKFAEEDGNTLVVIAGDHDTGGMTVGGYDQTDAKLEVLRQVHASGLYMTKELKNDRSNVKEVLKAYAGIDVTTEEEIAIINAADAMQAINHVISKRSLVGWHTYLHTGVDVPLYAFGPGSELFRGLHNNTDLPHLVSRAMNIDFGDEKYKK</sequence>
<comment type="cofactor">
    <cofactor evidence="3">
        <name>Mg(2+)</name>
        <dbReference type="ChEBI" id="CHEBI:18420"/>
    </cofactor>
    <text evidence="3">Binds 1 Mg(2+) ion.</text>
</comment>
<name>A0A0M1NIG5_9BACL</name>
<dbReference type="GO" id="GO:0004035">
    <property type="term" value="F:alkaline phosphatase activity"/>
    <property type="evidence" value="ECO:0007669"/>
    <property type="project" value="TreeGrafter"/>
</dbReference>
<keyword evidence="3" id="KW-0479">Metal-binding</keyword>